<dbReference type="Pfam" id="PF05045">
    <property type="entry name" value="RgpF"/>
    <property type="match status" value="1"/>
</dbReference>
<dbReference type="InterPro" id="IPR007739">
    <property type="entry name" value="RgpF"/>
</dbReference>
<evidence type="ECO:0000313" key="1">
    <source>
        <dbReference type="EMBL" id="MBF4770233.1"/>
    </source>
</evidence>
<dbReference type="AlphaFoldDB" id="A0A930YKG4"/>
<dbReference type="EMBL" id="JADKPO010000042">
    <property type="protein sequence ID" value="MBF4770233.1"/>
    <property type="molecule type" value="Genomic_DNA"/>
</dbReference>
<accession>A0A930YKG4</accession>
<keyword evidence="2" id="KW-1185">Reference proteome</keyword>
<evidence type="ECO:0000313" key="2">
    <source>
        <dbReference type="Proteomes" id="UP000660668"/>
    </source>
</evidence>
<evidence type="ECO:0008006" key="3">
    <source>
        <dbReference type="Google" id="ProtNLM"/>
    </source>
</evidence>
<reference evidence="1" key="1">
    <citation type="submission" date="2020-11" db="EMBL/GenBank/DDBJ databases">
        <title>Nocardioides cynanchi sp. nov., isolated from soil of rhizosphere of Cynanchum wilfordii.</title>
        <authorList>
            <person name="Lee J.-S."/>
            <person name="Suh M.K."/>
            <person name="Kim J.-S."/>
        </authorList>
    </citation>
    <scope>NUCLEOTIDE SEQUENCE</scope>
    <source>
        <strain evidence="1">KCTC 19276</strain>
    </source>
</reference>
<organism evidence="1 2">
    <name type="scientific">Nocardioides agariphilus</name>
    <dbReference type="NCBI Taxonomy" id="433664"/>
    <lineage>
        <taxon>Bacteria</taxon>
        <taxon>Bacillati</taxon>
        <taxon>Actinomycetota</taxon>
        <taxon>Actinomycetes</taxon>
        <taxon>Propionibacteriales</taxon>
        <taxon>Nocardioidaceae</taxon>
        <taxon>Nocardioides</taxon>
    </lineage>
</organism>
<name>A0A930YKG4_9ACTN</name>
<dbReference type="RefSeq" id="WP_194698375.1">
    <property type="nucleotide sequence ID" value="NZ_JADKPO010000042.1"/>
</dbReference>
<protein>
    <recommendedName>
        <fullName evidence="3">Rhamnan synthesis protein F</fullName>
    </recommendedName>
</protein>
<sequence>MSRRLAVMAHYDHRGGVGPHVRRQVETLASAVDRLLVVSTADLTDRSRAWLGERAELVERPNYGYDFTSYQVGLHRAGLFGRGDLSSYDEVVICNDTYVPVTPYLAIFDRMAAEPVDFWGLTVTDRVAPHVQSFFVAFRPWVVGSQTYRRFWSGLDPLSTRRQVILRHEVGLSLGLHGAGFRSGAYFRETDADKRLARRRVRWWAAHRPGVSRSREGLEKLRERSREPWNPAAALADRALDNGRLPFVKLDTLRYDPYGLGADKLLTYCEERLPDAFAGVRDFLDETAAYYPPRPHEKLRSTPPALVPLRRQVEYRRAP</sequence>
<gene>
    <name evidence="1" type="ORF">ISU10_20860</name>
</gene>
<comment type="caution">
    <text evidence="1">The sequence shown here is derived from an EMBL/GenBank/DDBJ whole genome shotgun (WGS) entry which is preliminary data.</text>
</comment>
<dbReference type="Proteomes" id="UP000660668">
    <property type="component" value="Unassembled WGS sequence"/>
</dbReference>
<proteinExistence type="predicted"/>